<reference evidence="2 3" key="1">
    <citation type="submission" date="2019-03" db="EMBL/GenBank/DDBJ databases">
        <title>The complete genome sequence of Swingsia_sp. F3b2 LMG30590(T).</title>
        <authorList>
            <person name="Chua K.-O."/>
            <person name="Chan K.-G."/>
            <person name="See-Too W.-S."/>
        </authorList>
    </citation>
    <scope>NUCLEOTIDE SEQUENCE [LARGE SCALE GENOMIC DNA]</scope>
    <source>
        <strain evidence="2 3">F3b2</strain>
    </source>
</reference>
<evidence type="ECO:0000313" key="2">
    <source>
        <dbReference type="EMBL" id="QDH13596.1"/>
    </source>
</evidence>
<keyword evidence="3" id="KW-1185">Reference proteome</keyword>
<dbReference type="RefSeq" id="WP_141443304.1">
    <property type="nucleotide sequence ID" value="NZ_CP038231.1"/>
</dbReference>
<dbReference type="KEGG" id="swf:E3E12_04630"/>
<accession>A0A4Y6UAW0</accession>
<gene>
    <name evidence="2" type="ORF">E3E12_04630</name>
</gene>
<dbReference type="EMBL" id="CP038231">
    <property type="protein sequence ID" value="QDH13596.1"/>
    <property type="molecule type" value="Genomic_DNA"/>
</dbReference>
<feature type="region of interest" description="Disordered" evidence="1">
    <location>
        <begin position="1"/>
        <end position="22"/>
    </location>
</feature>
<evidence type="ECO:0000256" key="1">
    <source>
        <dbReference type="SAM" id="MobiDB-lite"/>
    </source>
</evidence>
<feature type="compositionally biased region" description="Polar residues" evidence="1">
    <location>
        <begin position="1"/>
        <end position="10"/>
    </location>
</feature>
<evidence type="ECO:0000313" key="3">
    <source>
        <dbReference type="Proteomes" id="UP000318709"/>
    </source>
</evidence>
<protein>
    <submittedName>
        <fullName evidence="2">DUF1643 domain-containing protein</fullName>
    </submittedName>
</protein>
<organism evidence="2 3">
    <name type="scientific">Formicincola oecophyllae</name>
    <dbReference type="NCBI Taxonomy" id="2558361"/>
    <lineage>
        <taxon>Bacteria</taxon>
        <taxon>Pseudomonadati</taxon>
        <taxon>Pseudomonadota</taxon>
        <taxon>Alphaproteobacteria</taxon>
        <taxon>Acetobacterales</taxon>
        <taxon>Acetobacteraceae</taxon>
        <taxon>Formicincola</taxon>
    </lineage>
</organism>
<dbReference type="InterPro" id="IPR012441">
    <property type="entry name" value="DUF1643"/>
</dbReference>
<proteinExistence type="predicted"/>
<dbReference type="OrthoDB" id="9807577at2"/>
<sequence>MTTEAPSTLQKPGHNVGTARPLNLTGDVTSTALYGPAGGGVSTNQGDCYRYTLKRVWDPKKPLLMWLMMNPSVATEDGDDRTVAKCQRYARQWGYGGILVGNSCAYRCTDQKRLLETPDPVGPENHHHLLEMAKQADKVILAYGTPKAPELHSHGPQAAAMLARNGVALHALEVSKNGRPKHPLYLSSKLTPKPYQLP</sequence>
<dbReference type="Proteomes" id="UP000318709">
    <property type="component" value="Chromosome"/>
</dbReference>
<name>A0A4Y6UAW0_9PROT</name>
<dbReference type="AlphaFoldDB" id="A0A4Y6UAW0"/>
<dbReference type="Pfam" id="PF07799">
    <property type="entry name" value="DUF1643"/>
    <property type="match status" value="1"/>
</dbReference>